<dbReference type="Proteomes" id="UP001054945">
    <property type="component" value="Unassembled WGS sequence"/>
</dbReference>
<protein>
    <submittedName>
        <fullName evidence="1">Uncharacterized protein</fullName>
    </submittedName>
</protein>
<organism evidence="1 2">
    <name type="scientific">Caerostris extrusa</name>
    <name type="common">Bark spider</name>
    <name type="synonym">Caerostris bankana</name>
    <dbReference type="NCBI Taxonomy" id="172846"/>
    <lineage>
        <taxon>Eukaryota</taxon>
        <taxon>Metazoa</taxon>
        <taxon>Ecdysozoa</taxon>
        <taxon>Arthropoda</taxon>
        <taxon>Chelicerata</taxon>
        <taxon>Arachnida</taxon>
        <taxon>Araneae</taxon>
        <taxon>Araneomorphae</taxon>
        <taxon>Entelegynae</taxon>
        <taxon>Araneoidea</taxon>
        <taxon>Araneidae</taxon>
        <taxon>Caerostris</taxon>
    </lineage>
</organism>
<keyword evidence="2" id="KW-1185">Reference proteome</keyword>
<gene>
    <name evidence="1" type="ORF">CEXT_628951</name>
</gene>
<dbReference type="EMBL" id="BPLR01017299">
    <property type="protein sequence ID" value="GIY90195.1"/>
    <property type="molecule type" value="Genomic_DNA"/>
</dbReference>
<evidence type="ECO:0000313" key="1">
    <source>
        <dbReference type="EMBL" id="GIY90195.1"/>
    </source>
</evidence>
<sequence length="87" mass="9428">MCVGGRGVGVCVCGGVCHSDENFRRHLARVTGNSLGGDSTLERISLQIFKGREGWLGLQGCWPLCLRAMDDVRATGVPTEYPWGYTP</sequence>
<accession>A0AAV4X8A3</accession>
<reference evidence="1 2" key="1">
    <citation type="submission" date="2021-06" db="EMBL/GenBank/DDBJ databases">
        <title>Caerostris extrusa draft genome.</title>
        <authorList>
            <person name="Kono N."/>
            <person name="Arakawa K."/>
        </authorList>
    </citation>
    <scope>NUCLEOTIDE SEQUENCE [LARGE SCALE GENOMIC DNA]</scope>
</reference>
<proteinExistence type="predicted"/>
<dbReference type="AlphaFoldDB" id="A0AAV4X8A3"/>
<comment type="caution">
    <text evidence="1">The sequence shown here is derived from an EMBL/GenBank/DDBJ whole genome shotgun (WGS) entry which is preliminary data.</text>
</comment>
<name>A0AAV4X8A3_CAEEX</name>
<evidence type="ECO:0000313" key="2">
    <source>
        <dbReference type="Proteomes" id="UP001054945"/>
    </source>
</evidence>